<evidence type="ECO:0000313" key="3">
    <source>
        <dbReference type="EMBL" id="AOS63590.1"/>
    </source>
</evidence>
<dbReference type="InterPro" id="IPR024072">
    <property type="entry name" value="DHFR-like_dom_sf"/>
</dbReference>
<dbReference type="PANTHER" id="PTHR38011:SF2">
    <property type="entry name" value="BIFUNCTIONAL DEAMINASE-REDUCTASE DOMAIN PROTEIN"/>
    <property type="match status" value="1"/>
</dbReference>
<dbReference type="PANTHER" id="PTHR38011">
    <property type="entry name" value="DIHYDROFOLATE REDUCTASE FAMILY PROTEIN (AFU_ORTHOLOGUE AFUA_8G06820)"/>
    <property type="match status" value="1"/>
</dbReference>
<name>A0AAC9HSD9_9PSEU</name>
<dbReference type="SUPFAM" id="SSF53597">
    <property type="entry name" value="Dihydrofolate reductase-like"/>
    <property type="match status" value="1"/>
</dbReference>
<evidence type="ECO:0000313" key="4">
    <source>
        <dbReference type="Proteomes" id="UP000095210"/>
    </source>
</evidence>
<reference evidence="4" key="1">
    <citation type="submission" date="2016-03" db="EMBL/GenBank/DDBJ databases">
        <title>Complete genome sequence of the type strain Actinoalloteichus hymeniacidonis DSM 45092.</title>
        <authorList>
            <person name="Schaffert L."/>
            <person name="Albersmeier A."/>
            <person name="Winkler A."/>
            <person name="Kalinowski J."/>
            <person name="Zotchev S."/>
            <person name="Ruckert C."/>
        </authorList>
    </citation>
    <scope>NUCLEOTIDE SEQUENCE [LARGE SCALE GENOMIC DNA]</scope>
    <source>
        <strain evidence="4">HPA177(T) (DSM 45092(T))</strain>
    </source>
</reference>
<organism evidence="3 4">
    <name type="scientific">Actinoalloteichus hymeniacidonis</name>
    <dbReference type="NCBI Taxonomy" id="340345"/>
    <lineage>
        <taxon>Bacteria</taxon>
        <taxon>Bacillati</taxon>
        <taxon>Actinomycetota</taxon>
        <taxon>Actinomycetes</taxon>
        <taxon>Pseudonocardiales</taxon>
        <taxon>Pseudonocardiaceae</taxon>
        <taxon>Actinoalloteichus</taxon>
    </lineage>
</organism>
<evidence type="ECO:0000256" key="1">
    <source>
        <dbReference type="SAM" id="MobiDB-lite"/>
    </source>
</evidence>
<accession>A0AAC9HSD9</accession>
<sequence>MARLTVTTFLSLDGVVQGPGGPEEDTSGGFDQGGWTVPYADEDMGRLVSNWFAQSRAFLLGRKTYDIFAAYWPQVTDPDDPIAGPLNALPKHVVSRTLTDPQWQHSTVVGGDLTDAVRRLKVEVGETGELQVHGSPTLVQALLDDGLVDELRLLTFPVVLGAGRRLLEPGRTPTALRLVESSTTASGITANVYQPAGRPQYGSFD</sequence>
<protein>
    <submittedName>
        <fullName evidence="3">Dihydrofolate reductase</fullName>
    </submittedName>
</protein>
<dbReference type="GO" id="GO:0008703">
    <property type="term" value="F:5-amino-6-(5-phosphoribosylamino)uracil reductase activity"/>
    <property type="evidence" value="ECO:0007669"/>
    <property type="project" value="InterPro"/>
</dbReference>
<dbReference type="GO" id="GO:0009231">
    <property type="term" value="P:riboflavin biosynthetic process"/>
    <property type="evidence" value="ECO:0007669"/>
    <property type="project" value="InterPro"/>
</dbReference>
<evidence type="ECO:0000259" key="2">
    <source>
        <dbReference type="Pfam" id="PF01872"/>
    </source>
</evidence>
<dbReference type="RefSeq" id="WP_069849409.1">
    <property type="nucleotide sequence ID" value="NZ_CP014859.1"/>
</dbReference>
<feature type="region of interest" description="Disordered" evidence="1">
    <location>
        <begin position="15"/>
        <end position="34"/>
    </location>
</feature>
<feature type="domain" description="Bacterial bifunctional deaminase-reductase C-terminal" evidence="2">
    <location>
        <begin position="4"/>
        <end position="189"/>
    </location>
</feature>
<dbReference type="Pfam" id="PF01872">
    <property type="entry name" value="RibD_C"/>
    <property type="match status" value="1"/>
</dbReference>
<dbReference type="InterPro" id="IPR050765">
    <property type="entry name" value="Riboflavin_Biosynth_HTPR"/>
</dbReference>
<dbReference type="KEGG" id="ahm:TL08_13880"/>
<dbReference type="EMBL" id="CP014859">
    <property type="protein sequence ID" value="AOS63590.1"/>
    <property type="molecule type" value="Genomic_DNA"/>
</dbReference>
<keyword evidence="4" id="KW-1185">Reference proteome</keyword>
<dbReference type="AlphaFoldDB" id="A0AAC9HSD9"/>
<dbReference type="Gene3D" id="3.40.430.10">
    <property type="entry name" value="Dihydrofolate Reductase, subunit A"/>
    <property type="match status" value="1"/>
</dbReference>
<gene>
    <name evidence="3" type="ORF">TL08_13880</name>
</gene>
<dbReference type="Proteomes" id="UP000095210">
    <property type="component" value="Chromosome"/>
</dbReference>
<proteinExistence type="predicted"/>
<dbReference type="InterPro" id="IPR002734">
    <property type="entry name" value="RibDG_C"/>
</dbReference>